<dbReference type="SUPFAM" id="SSF46955">
    <property type="entry name" value="Putative DNA-binding domain"/>
    <property type="match status" value="1"/>
</dbReference>
<evidence type="ECO:0000259" key="2">
    <source>
        <dbReference type="PROSITE" id="PS50937"/>
    </source>
</evidence>
<dbReference type="PANTHER" id="PTHR30204">
    <property type="entry name" value="REDOX-CYCLING DRUG-SENSING TRANSCRIPTIONAL ACTIVATOR SOXR"/>
    <property type="match status" value="1"/>
</dbReference>
<dbReference type="RefSeq" id="WP_095846183.1">
    <property type="nucleotide sequence ID" value="NZ_CP014136.1"/>
</dbReference>
<accession>A0A250B016</accession>
<feature type="domain" description="HTH merR-type" evidence="2">
    <location>
        <begin position="1"/>
        <end position="68"/>
    </location>
</feature>
<reference evidence="3 4" key="1">
    <citation type="submission" date="2016-01" db="EMBL/GenBank/DDBJ databases">
        <authorList>
            <person name="Oliw E.H."/>
        </authorList>
    </citation>
    <scope>NUCLEOTIDE SEQUENCE [LARGE SCALE GENOMIC DNA]</scope>
    <source>
        <strain evidence="3 4">FRB97</strain>
    </source>
</reference>
<proteinExistence type="predicted"/>
<keyword evidence="4" id="KW-1185">Reference proteome</keyword>
<protein>
    <submittedName>
        <fullName evidence="3">MerR family transcriptional regulator</fullName>
    </submittedName>
</protein>
<evidence type="ECO:0000256" key="1">
    <source>
        <dbReference type="ARBA" id="ARBA00023125"/>
    </source>
</evidence>
<dbReference type="AlphaFoldDB" id="A0A250B016"/>
<dbReference type="InterPro" id="IPR009061">
    <property type="entry name" value="DNA-bd_dom_put_sf"/>
</dbReference>
<dbReference type="EMBL" id="CP014136">
    <property type="protein sequence ID" value="ATA19580.1"/>
    <property type="molecule type" value="Genomic_DNA"/>
</dbReference>
<dbReference type="GO" id="GO:0003677">
    <property type="term" value="F:DNA binding"/>
    <property type="evidence" value="ECO:0007669"/>
    <property type="project" value="UniProtKB-KW"/>
</dbReference>
<dbReference type="SMART" id="SM00422">
    <property type="entry name" value="HTH_MERR"/>
    <property type="match status" value="1"/>
</dbReference>
<dbReference type="KEGG" id="gqu:AWC35_09620"/>
<dbReference type="PANTHER" id="PTHR30204:SF92">
    <property type="entry name" value="HTH-TYPE TRANSCRIPTIONAL REGULATOR ZNTR"/>
    <property type="match status" value="1"/>
</dbReference>
<dbReference type="Proteomes" id="UP000217182">
    <property type="component" value="Chromosome"/>
</dbReference>
<dbReference type="PROSITE" id="PS00552">
    <property type="entry name" value="HTH_MERR_1"/>
    <property type="match status" value="1"/>
</dbReference>
<evidence type="ECO:0000313" key="4">
    <source>
        <dbReference type="Proteomes" id="UP000217182"/>
    </source>
</evidence>
<evidence type="ECO:0000313" key="3">
    <source>
        <dbReference type="EMBL" id="ATA19580.1"/>
    </source>
</evidence>
<dbReference type="Pfam" id="PF13411">
    <property type="entry name" value="MerR_1"/>
    <property type="match status" value="1"/>
</dbReference>
<dbReference type="InterPro" id="IPR047057">
    <property type="entry name" value="MerR_fam"/>
</dbReference>
<dbReference type="Gene3D" id="1.10.1660.10">
    <property type="match status" value="1"/>
</dbReference>
<organism evidence="3 4">
    <name type="scientific">Gibbsiella quercinecans</name>
    <dbReference type="NCBI Taxonomy" id="929813"/>
    <lineage>
        <taxon>Bacteria</taxon>
        <taxon>Pseudomonadati</taxon>
        <taxon>Pseudomonadota</taxon>
        <taxon>Gammaproteobacteria</taxon>
        <taxon>Enterobacterales</taxon>
        <taxon>Yersiniaceae</taxon>
        <taxon>Gibbsiella</taxon>
    </lineage>
</organism>
<dbReference type="PROSITE" id="PS50937">
    <property type="entry name" value="HTH_MERR_2"/>
    <property type="match status" value="1"/>
</dbReference>
<dbReference type="OrthoDB" id="9808480at2"/>
<dbReference type="InterPro" id="IPR000551">
    <property type="entry name" value="MerR-type_HTH_dom"/>
</dbReference>
<sequence>MQIGKLAALTGVSIRMLRYYESAGLLHPTRTEAGYRCFTREDVAVVKRILTLNQAGFTLPAIHGLLNCVGSETAPCETLKIRVREQLDEIDRRIETLYESRALLNQLLTP</sequence>
<gene>
    <name evidence="3" type="ORF">AWC35_09620</name>
</gene>
<name>A0A250B016_9GAMM</name>
<keyword evidence="1" id="KW-0238">DNA-binding</keyword>
<dbReference type="GO" id="GO:0003700">
    <property type="term" value="F:DNA-binding transcription factor activity"/>
    <property type="evidence" value="ECO:0007669"/>
    <property type="project" value="InterPro"/>
</dbReference>
<dbReference type="PRINTS" id="PR00040">
    <property type="entry name" value="HTHMERR"/>
</dbReference>